<dbReference type="FunFam" id="3.40.50.300:FF:000482">
    <property type="entry name" value="Multidrug resistance-associated protein member 4"/>
    <property type="match status" value="1"/>
</dbReference>
<evidence type="ECO:0000259" key="10">
    <source>
        <dbReference type="PROSITE" id="PS50893"/>
    </source>
</evidence>
<evidence type="ECO:0000256" key="2">
    <source>
        <dbReference type="ARBA" id="ARBA00022448"/>
    </source>
</evidence>
<reference evidence="12" key="2">
    <citation type="submission" date="2025-09" db="UniProtKB">
        <authorList>
            <consortium name="Ensembl"/>
        </authorList>
    </citation>
    <scope>IDENTIFICATION</scope>
</reference>
<evidence type="ECO:0000313" key="13">
    <source>
        <dbReference type="Proteomes" id="UP000261380"/>
    </source>
</evidence>
<dbReference type="PROSITE" id="PS00211">
    <property type="entry name" value="ABC_TRANSPORTER_1"/>
    <property type="match status" value="1"/>
</dbReference>
<dbReference type="PROSITE" id="PS50893">
    <property type="entry name" value="ABC_TRANSPORTER_2"/>
    <property type="match status" value="1"/>
</dbReference>
<dbReference type="Ensembl" id="ENSXCOT00000023442.1">
    <property type="protein sequence ID" value="ENSXCOP00000023164.1"/>
    <property type="gene ID" value="ENSXCOG00000017292.1"/>
</dbReference>
<evidence type="ECO:0000259" key="11">
    <source>
        <dbReference type="PROSITE" id="PS50929"/>
    </source>
</evidence>
<proteinExistence type="predicted"/>
<evidence type="ECO:0000256" key="8">
    <source>
        <dbReference type="ARBA" id="ARBA00023136"/>
    </source>
</evidence>
<dbReference type="InterPro" id="IPR011527">
    <property type="entry name" value="ABC1_TM_dom"/>
</dbReference>
<evidence type="ECO:0000256" key="7">
    <source>
        <dbReference type="ARBA" id="ARBA00022989"/>
    </source>
</evidence>
<keyword evidence="8 9" id="KW-0472">Membrane</keyword>
<feature type="transmembrane region" description="Helical" evidence="9">
    <location>
        <begin position="225"/>
        <end position="249"/>
    </location>
</feature>
<dbReference type="InterPro" id="IPR030240">
    <property type="entry name" value="ABCC4_TMD1"/>
</dbReference>
<keyword evidence="7 9" id="KW-1133">Transmembrane helix</keyword>
<dbReference type="Gene3D" id="3.40.50.300">
    <property type="entry name" value="P-loop containing nucleotide triphosphate hydrolases"/>
    <property type="match status" value="2"/>
</dbReference>
<dbReference type="FunFam" id="1.20.1560.10:FF:000014">
    <property type="entry name" value="Multidrug resistance-associated protein member 4"/>
    <property type="match status" value="1"/>
</dbReference>
<dbReference type="InterPro" id="IPR050173">
    <property type="entry name" value="ABC_transporter_C-like"/>
</dbReference>
<dbReference type="AlphaFoldDB" id="A0A3B5MUK5"/>
<feature type="transmembrane region" description="Helical" evidence="9">
    <location>
        <begin position="611"/>
        <end position="637"/>
    </location>
</feature>
<organism evidence="12 13">
    <name type="scientific">Xiphophorus couchianus</name>
    <name type="common">Monterrey platyfish</name>
    <dbReference type="NCBI Taxonomy" id="32473"/>
    <lineage>
        <taxon>Eukaryota</taxon>
        <taxon>Metazoa</taxon>
        <taxon>Chordata</taxon>
        <taxon>Craniata</taxon>
        <taxon>Vertebrata</taxon>
        <taxon>Euteleostomi</taxon>
        <taxon>Actinopterygii</taxon>
        <taxon>Neopterygii</taxon>
        <taxon>Teleostei</taxon>
        <taxon>Neoteleostei</taxon>
        <taxon>Acanthomorphata</taxon>
        <taxon>Ovalentaria</taxon>
        <taxon>Atherinomorphae</taxon>
        <taxon>Cyprinodontiformes</taxon>
        <taxon>Poeciliidae</taxon>
        <taxon>Poeciliinae</taxon>
        <taxon>Xiphophorus</taxon>
    </lineage>
</organism>
<dbReference type="GO" id="GO:0005524">
    <property type="term" value="F:ATP binding"/>
    <property type="evidence" value="ECO:0007669"/>
    <property type="project" value="UniProtKB-KW"/>
</dbReference>
<evidence type="ECO:0000256" key="6">
    <source>
        <dbReference type="ARBA" id="ARBA00022967"/>
    </source>
</evidence>
<feature type="transmembrane region" description="Helical" evidence="9">
    <location>
        <begin position="119"/>
        <end position="138"/>
    </location>
</feature>
<accession>A0A3B5MUK5</accession>
<evidence type="ECO:0000256" key="1">
    <source>
        <dbReference type="ARBA" id="ARBA00004370"/>
    </source>
</evidence>
<dbReference type="FunFam" id="1.20.1560.10:FF:000027">
    <property type="entry name" value="ATP-binding cassette subfamily C member 4"/>
    <property type="match status" value="1"/>
</dbReference>
<evidence type="ECO:0000256" key="4">
    <source>
        <dbReference type="ARBA" id="ARBA00022741"/>
    </source>
</evidence>
<dbReference type="PROSITE" id="PS50929">
    <property type="entry name" value="ABC_TM1F"/>
    <property type="match status" value="2"/>
</dbReference>
<dbReference type="Pfam" id="PF00664">
    <property type="entry name" value="ABC_membrane"/>
    <property type="match status" value="2"/>
</dbReference>
<dbReference type="InterPro" id="IPR017871">
    <property type="entry name" value="ABC_transporter-like_CS"/>
</dbReference>
<dbReference type="SMART" id="SM00382">
    <property type="entry name" value="AAA"/>
    <property type="match status" value="2"/>
</dbReference>
<dbReference type="PANTHER" id="PTHR24223">
    <property type="entry name" value="ATP-BINDING CASSETTE SUB-FAMILY C"/>
    <property type="match status" value="1"/>
</dbReference>
<keyword evidence="6" id="KW-1278">Translocase</keyword>
<protein>
    <submittedName>
        <fullName evidence="12">Uncharacterized protein</fullName>
    </submittedName>
</protein>
<dbReference type="GO" id="GO:0140359">
    <property type="term" value="F:ABC-type transporter activity"/>
    <property type="evidence" value="ECO:0007669"/>
    <property type="project" value="InterPro"/>
</dbReference>
<dbReference type="GO" id="GO:0016887">
    <property type="term" value="F:ATP hydrolysis activity"/>
    <property type="evidence" value="ECO:0007669"/>
    <property type="project" value="InterPro"/>
</dbReference>
<dbReference type="SUPFAM" id="SSF52540">
    <property type="entry name" value="P-loop containing nucleoside triphosphate hydrolases"/>
    <property type="match status" value="2"/>
</dbReference>
<dbReference type="InterPro" id="IPR027417">
    <property type="entry name" value="P-loop_NTPase"/>
</dbReference>
<dbReference type="CDD" id="cd18593">
    <property type="entry name" value="ABC_6TM_MRP4_D1_like"/>
    <property type="match status" value="1"/>
</dbReference>
<dbReference type="InterPro" id="IPR036640">
    <property type="entry name" value="ABC1_TM_sf"/>
</dbReference>
<dbReference type="Gene3D" id="1.20.1560.10">
    <property type="entry name" value="ABC transporter type 1, transmembrane domain"/>
    <property type="match status" value="2"/>
</dbReference>
<feature type="transmembrane region" description="Helical" evidence="9">
    <location>
        <begin position="575"/>
        <end position="599"/>
    </location>
</feature>
<sequence length="1028" mass="114500">MTPKKILISIKVVQPLLLGKIIEYFENYNPDDAAGLHTAYGVAAAMSISTFALTILQHLYYYQVLRIGMRIRVAMCHVIYQKALRLSSDSMGRTTTGQIVNLLSNDVNRFDEIILNLHYLWVGPLQALVIIVFLWSEIGPSCLAGVAAIALMMPVQTWFGKLFASRFRRSKTAVLTDSRIRIMNEVVSGIRIIKMYAWEKPLSALVTEVRRKEIRQVLKSSYLRGLNMASFFASSKITVFVTFTAYALLGNAITASSVFVTVSLYGTIKLTVTLFFPLAIEKMSETIVSVHRIKNFLTLQEVERRTFELHLEEMKDSATLDSPSLQNISLSVKPHQLLAVIGPVGAGKSSLLSAILGELPRDTGALTVKGQLAYASQQPWVFPGTVRSNILFGRELNPKKYEKVLRACALKKLFPDGDLTLIGDRGATLSGGQKARLNLARAVYQDADIYLLDDPLSAVDAEVGKHLFEQCICGLLQNKCRVLVTHQLQYLKAADKILVLREGRITGQGSYGELQRSGLDVFSLLRKDEDELPSVLIHGCILKVLCVVVQAEAAPTLAEESRAEGNVNSHIYLKYFTAGCNSLVLLLIVVISVVVAYILQDWWLPLCGVFLIFPFRLTAATVVFGFVRSLLVFHGLVKSAQNLHNNMFNAVLRTYVHFFDINPIGRILNRFSKDIGQMDSMLPITFVDFYQLFLQNVGVVAVAASVIPLILVPVVPLLLFFLYLRRYYLHTSRDVKRLESTTRSPVFSHLSSSLQGLWTIRAFGAEERLRMTFDSYQDLHSEAWFLFLMTSRWFALRLDSISSIFITFTAKLSLFTGLEAGQVGLVLTYVVTLVGNFQWSVRQSAEVENMMTSVERAVEYTELESEAPWETEKRPPPDWPSEGAVTFDTVSFSYTADGPLVLKDISATIKPSEKLGIVGRTGAGKSSLISALFCLAEPGGKIYIDGVLTSDLGLHDLRQKMSIIPQVIGNGPHPAIMFKHHRSSFGNAAALVMFPPGRQVALDTNETLHTNTWFLFGRSQPKAFIEQN</sequence>
<name>A0A3B5MUK5_9TELE</name>
<dbReference type="GO" id="GO:0005886">
    <property type="term" value="C:plasma membrane"/>
    <property type="evidence" value="ECO:0007669"/>
    <property type="project" value="TreeGrafter"/>
</dbReference>
<evidence type="ECO:0000256" key="3">
    <source>
        <dbReference type="ARBA" id="ARBA00022692"/>
    </source>
</evidence>
<dbReference type="GeneTree" id="ENSGT00940000153931"/>
<evidence type="ECO:0000256" key="5">
    <source>
        <dbReference type="ARBA" id="ARBA00022840"/>
    </source>
</evidence>
<keyword evidence="5" id="KW-0067">ATP-binding</keyword>
<keyword evidence="2" id="KW-0813">Transport</keyword>
<feature type="domain" description="ABC transporter" evidence="10">
    <location>
        <begin position="309"/>
        <end position="527"/>
    </location>
</feature>
<dbReference type="InterPro" id="IPR003439">
    <property type="entry name" value="ABC_transporter-like_ATP-bd"/>
</dbReference>
<comment type="subcellular location">
    <subcellularLocation>
        <location evidence="1">Membrane</location>
    </subcellularLocation>
</comment>
<feature type="transmembrane region" description="Helical" evidence="9">
    <location>
        <begin position="144"/>
        <end position="164"/>
    </location>
</feature>
<feature type="domain" description="ABC transmembrane type-1" evidence="11">
    <location>
        <begin position="617"/>
        <end position="849"/>
    </location>
</feature>
<dbReference type="PANTHER" id="PTHR24223:SF357">
    <property type="entry name" value="ATP-BINDING CASSETTE SUB-FAMILY C MEMBER 4"/>
    <property type="match status" value="1"/>
</dbReference>
<dbReference type="InterPro" id="IPR003593">
    <property type="entry name" value="AAA+_ATPase"/>
</dbReference>
<dbReference type="CDD" id="cd03250">
    <property type="entry name" value="ABCC_MRP_domain1"/>
    <property type="match status" value="1"/>
</dbReference>
<feature type="domain" description="ABC transmembrane type-1" evidence="11">
    <location>
        <begin position="12"/>
        <end position="284"/>
    </location>
</feature>
<feature type="transmembrane region" description="Helical" evidence="9">
    <location>
        <begin position="699"/>
        <end position="724"/>
    </location>
</feature>
<evidence type="ECO:0000256" key="9">
    <source>
        <dbReference type="SAM" id="Phobius"/>
    </source>
</evidence>
<dbReference type="Pfam" id="PF00005">
    <property type="entry name" value="ABC_tran"/>
    <property type="match status" value="2"/>
</dbReference>
<dbReference type="SUPFAM" id="SSF90123">
    <property type="entry name" value="ABC transporter transmembrane region"/>
    <property type="match status" value="2"/>
</dbReference>
<keyword evidence="3 9" id="KW-0812">Transmembrane</keyword>
<keyword evidence="13" id="KW-1185">Reference proteome</keyword>
<evidence type="ECO:0000313" key="12">
    <source>
        <dbReference type="Ensembl" id="ENSXCOP00000023164.1"/>
    </source>
</evidence>
<feature type="transmembrane region" description="Helical" evidence="9">
    <location>
        <begin position="255"/>
        <end position="280"/>
    </location>
</feature>
<dbReference type="Proteomes" id="UP000261380">
    <property type="component" value="Unplaced"/>
</dbReference>
<keyword evidence="4" id="KW-0547">Nucleotide-binding</keyword>
<feature type="transmembrane region" description="Helical" evidence="9">
    <location>
        <begin position="39"/>
        <end position="62"/>
    </location>
</feature>
<reference evidence="12" key="1">
    <citation type="submission" date="2025-08" db="UniProtKB">
        <authorList>
            <consortium name="Ensembl"/>
        </authorList>
    </citation>
    <scope>IDENTIFICATION</scope>
</reference>